<dbReference type="InterPro" id="IPR046828">
    <property type="entry name" value="RepSA"/>
</dbReference>
<accession>A0A318LA70</accession>
<dbReference type="AlphaFoldDB" id="A0A318LA70"/>
<sequence>MLGFGGHFSTKSRHYSTTLTALRAVRKAYQRGEPPEHPGHTPADPDLTGDDATVTLNWLFDGVGWLTIGDAALANTAAAKARERRRIAKEEIEEAIAKYGRINPLSRLWTVEDVAEYLGGP</sequence>
<dbReference type="RefSeq" id="WP_245960167.1">
    <property type="nucleotide sequence ID" value="NZ_MASU01000020.1"/>
</dbReference>
<evidence type="ECO:0000313" key="2">
    <source>
        <dbReference type="EMBL" id="PXY18514.1"/>
    </source>
</evidence>
<protein>
    <submittedName>
        <fullName evidence="2">Uncharacterized protein</fullName>
    </submittedName>
</protein>
<reference evidence="2 3" key="1">
    <citation type="submission" date="2016-07" db="EMBL/GenBank/DDBJ databases">
        <title>Draft genome sequence of Prauserella sp. YIM 121212, isolated from alkaline soil.</title>
        <authorList>
            <person name="Ruckert C."/>
            <person name="Albersmeier A."/>
            <person name="Jiang C.-L."/>
            <person name="Jiang Y."/>
            <person name="Kalinowski J."/>
            <person name="Schneider O."/>
            <person name="Winkler A."/>
            <person name="Zotchev S.B."/>
        </authorList>
    </citation>
    <scope>NUCLEOTIDE SEQUENCE [LARGE SCALE GENOMIC DNA]</scope>
    <source>
        <strain evidence="2 3">YIM 121212</strain>
    </source>
</reference>
<dbReference type="EMBL" id="MASU01000020">
    <property type="protein sequence ID" value="PXY18514.1"/>
    <property type="molecule type" value="Genomic_DNA"/>
</dbReference>
<proteinExistence type="predicted"/>
<dbReference type="Pfam" id="PF20199">
    <property type="entry name" value="RepSA"/>
    <property type="match status" value="1"/>
</dbReference>
<gene>
    <name evidence="2" type="ORF">BA062_34860</name>
</gene>
<keyword evidence="3" id="KW-1185">Reference proteome</keyword>
<name>A0A318LA70_9PSEU</name>
<feature type="region of interest" description="Disordered" evidence="1">
    <location>
        <begin position="28"/>
        <end position="49"/>
    </location>
</feature>
<organism evidence="2 3">
    <name type="scientific">Prauserella flavalba</name>
    <dbReference type="NCBI Taxonomy" id="1477506"/>
    <lineage>
        <taxon>Bacteria</taxon>
        <taxon>Bacillati</taxon>
        <taxon>Actinomycetota</taxon>
        <taxon>Actinomycetes</taxon>
        <taxon>Pseudonocardiales</taxon>
        <taxon>Pseudonocardiaceae</taxon>
        <taxon>Prauserella</taxon>
    </lineage>
</organism>
<evidence type="ECO:0000256" key="1">
    <source>
        <dbReference type="SAM" id="MobiDB-lite"/>
    </source>
</evidence>
<comment type="caution">
    <text evidence="2">The sequence shown here is derived from an EMBL/GenBank/DDBJ whole genome shotgun (WGS) entry which is preliminary data.</text>
</comment>
<dbReference type="Proteomes" id="UP000247892">
    <property type="component" value="Unassembled WGS sequence"/>
</dbReference>
<evidence type="ECO:0000313" key="3">
    <source>
        <dbReference type="Proteomes" id="UP000247892"/>
    </source>
</evidence>